<proteinExistence type="inferred from homology"/>
<dbReference type="SUPFAM" id="SSF46785">
    <property type="entry name" value="Winged helix' DNA-binding domain"/>
    <property type="match status" value="1"/>
</dbReference>
<dbReference type="Proteomes" id="UP000564806">
    <property type="component" value="Unassembled WGS sequence"/>
</dbReference>
<dbReference type="InterPro" id="IPR005119">
    <property type="entry name" value="LysR_subst-bd"/>
</dbReference>
<keyword evidence="7" id="KW-1185">Reference proteome</keyword>
<dbReference type="Gene3D" id="3.40.190.290">
    <property type="match status" value="1"/>
</dbReference>
<dbReference type="InterPro" id="IPR036388">
    <property type="entry name" value="WH-like_DNA-bd_sf"/>
</dbReference>
<evidence type="ECO:0000313" key="6">
    <source>
        <dbReference type="EMBL" id="NUU63658.1"/>
    </source>
</evidence>
<dbReference type="RefSeq" id="WP_175374036.1">
    <property type="nucleotide sequence ID" value="NZ_JABWCS010000219.1"/>
</dbReference>
<gene>
    <name evidence="6" type="ORF">HPT30_25230</name>
</gene>
<dbReference type="AlphaFoldDB" id="A0A850ER27"/>
<dbReference type="InterPro" id="IPR000847">
    <property type="entry name" value="LysR_HTH_N"/>
</dbReference>
<reference evidence="6" key="1">
    <citation type="submission" date="2020-06" db="EMBL/GenBank/DDBJ databases">
        <title>Paenibacillus sp. nov., isolated from soil.</title>
        <authorList>
            <person name="Seo Y.L."/>
        </authorList>
    </citation>
    <scope>NUCLEOTIDE SEQUENCE [LARGE SCALE GENOMIC DNA]</scope>
    <source>
        <strain evidence="6">JW14</strain>
    </source>
</reference>
<accession>A0A850ER27</accession>
<keyword evidence="4" id="KW-0804">Transcription</keyword>
<dbReference type="EMBL" id="JABWCS010000219">
    <property type="protein sequence ID" value="NUU63658.1"/>
    <property type="molecule type" value="Genomic_DNA"/>
</dbReference>
<dbReference type="Gene3D" id="1.10.10.10">
    <property type="entry name" value="Winged helix-like DNA-binding domain superfamily/Winged helix DNA-binding domain"/>
    <property type="match status" value="1"/>
</dbReference>
<sequence>MNIHALRLFYYVAETGSVTKAAAKLRISQPAVTSQIKKFEKDLGLPLFTPSGRGVSLTPFGMELAKQAGNFFTYEEQIDEFIEDYRQGRIGKIRIAATYLPANFLIPSWAARFKARYDQIEVVITTTNSRQAFEQLNRHEADVAIYGGGLEGRPENMDWVELFEDELWFVVSPSHPFANRSVTLAEMMKEPFIMREEGSSTRERLFSLCRTYDLKPPQVALQFNGLNEAIRSVMAGYGANFVSSLVVREYVERGLLARVWVEDIHLTNNLAICTRSNEQQPAIVQQFIEICKQYPTEV</sequence>
<dbReference type="PROSITE" id="PS50931">
    <property type="entry name" value="HTH_LYSR"/>
    <property type="match status" value="1"/>
</dbReference>
<dbReference type="GO" id="GO:0000976">
    <property type="term" value="F:transcription cis-regulatory region binding"/>
    <property type="evidence" value="ECO:0007669"/>
    <property type="project" value="TreeGrafter"/>
</dbReference>
<protein>
    <submittedName>
        <fullName evidence="6">LysR family transcriptional regulator</fullName>
    </submittedName>
</protein>
<evidence type="ECO:0000256" key="4">
    <source>
        <dbReference type="ARBA" id="ARBA00023163"/>
    </source>
</evidence>
<organism evidence="6 7">
    <name type="scientific">Paenibacillus agri</name>
    <dbReference type="NCBI Taxonomy" id="2744309"/>
    <lineage>
        <taxon>Bacteria</taxon>
        <taxon>Bacillati</taxon>
        <taxon>Bacillota</taxon>
        <taxon>Bacilli</taxon>
        <taxon>Bacillales</taxon>
        <taxon>Paenibacillaceae</taxon>
        <taxon>Paenibacillus</taxon>
    </lineage>
</organism>
<dbReference type="PANTHER" id="PTHR30126:SF40">
    <property type="entry name" value="HTH-TYPE TRANSCRIPTIONAL REGULATOR GLTR"/>
    <property type="match status" value="1"/>
</dbReference>
<keyword evidence="3" id="KW-0238">DNA-binding</keyword>
<feature type="domain" description="HTH lysR-type" evidence="5">
    <location>
        <begin position="1"/>
        <end position="58"/>
    </location>
</feature>
<name>A0A850ER27_9BACL</name>
<dbReference type="PRINTS" id="PR00039">
    <property type="entry name" value="HTHLYSR"/>
</dbReference>
<dbReference type="SUPFAM" id="SSF53850">
    <property type="entry name" value="Periplasmic binding protein-like II"/>
    <property type="match status" value="1"/>
</dbReference>
<comment type="similarity">
    <text evidence="1">Belongs to the LysR transcriptional regulatory family.</text>
</comment>
<keyword evidence="2" id="KW-0805">Transcription regulation</keyword>
<dbReference type="InterPro" id="IPR036390">
    <property type="entry name" value="WH_DNA-bd_sf"/>
</dbReference>
<evidence type="ECO:0000256" key="3">
    <source>
        <dbReference type="ARBA" id="ARBA00023125"/>
    </source>
</evidence>
<evidence type="ECO:0000313" key="7">
    <source>
        <dbReference type="Proteomes" id="UP000564806"/>
    </source>
</evidence>
<dbReference type="Pfam" id="PF03466">
    <property type="entry name" value="LysR_substrate"/>
    <property type="match status" value="1"/>
</dbReference>
<comment type="caution">
    <text evidence="6">The sequence shown here is derived from an EMBL/GenBank/DDBJ whole genome shotgun (WGS) entry which is preliminary data.</text>
</comment>
<evidence type="ECO:0000259" key="5">
    <source>
        <dbReference type="PROSITE" id="PS50931"/>
    </source>
</evidence>
<dbReference type="GO" id="GO:0003700">
    <property type="term" value="F:DNA-binding transcription factor activity"/>
    <property type="evidence" value="ECO:0007669"/>
    <property type="project" value="InterPro"/>
</dbReference>
<evidence type="ECO:0000256" key="2">
    <source>
        <dbReference type="ARBA" id="ARBA00023015"/>
    </source>
</evidence>
<evidence type="ECO:0000256" key="1">
    <source>
        <dbReference type="ARBA" id="ARBA00009437"/>
    </source>
</evidence>
<dbReference type="PANTHER" id="PTHR30126">
    <property type="entry name" value="HTH-TYPE TRANSCRIPTIONAL REGULATOR"/>
    <property type="match status" value="1"/>
</dbReference>
<dbReference type="Pfam" id="PF00126">
    <property type="entry name" value="HTH_1"/>
    <property type="match status" value="1"/>
</dbReference>
<dbReference type="FunFam" id="1.10.10.10:FF:000001">
    <property type="entry name" value="LysR family transcriptional regulator"/>
    <property type="match status" value="1"/>
</dbReference>